<evidence type="ECO:0000313" key="1">
    <source>
        <dbReference type="EMBL" id="MEN3541419.1"/>
    </source>
</evidence>
<proteinExistence type="predicted"/>
<dbReference type="Proteomes" id="UP001447516">
    <property type="component" value="Unassembled WGS sequence"/>
</dbReference>
<dbReference type="InterPro" id="IPR011990">
    <property type="entry name" value="TPR-like_helical_dom_sf"/>
</dbReference>
<keyword evidence="2" id="KW-1185">Reference proteome</keyword>
<accession>A0ABV0B1P8</accession>
<name>A0ABV0B1P8_9ACTN</name>
<protein>
    <recommendedName>
        <fullName evidence="3">Tetratricopeptide repeat protein</fullName>
    </recommendedName>
</protein>
<sequence length="75" mass="8263">MAVSAELVDDCLRLLGPSHPYTLTARAHLARWQGESGDALRAVATGTELLDDQVRVLGADHPDTFITRNNLAHWR</sequence>
<evidence type="ECO:0000313" key="2">
    <source>
        <dbReference type="Proteomes" id="UP001447516"/>
    </source>
</evidence>
<organism evidence="1 2">
    <name type="scientific">Microbispora maris</name>
    <dbReference type="NCBI Taxonomy" id="3144104"/>
    <lineage>
        <taxon>Bacteria</taxon>
        <taxon>Bacillati</taxon>
        <taxon>Actinomycetota</taxon>
        <taxon>Actinomycetes</taxon>
        <taxon>Streptosporangiales</taxon>
        <taxon>Streptosporangiaceae</taxon>
        <taxon>Microbispora</taxon>
    </lineage>
</organism>
<evidence type="ECO:0008006" key="3">
    <source>
        <dbReference type="Google" id="ProtNLM"/>
    </source>
</evidence>
<feature type="non-terminal residue" evidence="1">
    <location>
        <position position="75"/>
    </location>
</feature>
<gene>
    <name evidence="1" type="ORF">AAH991_40390</name>
</gene>
<comment type="caution">
    <text evidence="1">The sequence shown here is derived from an EMBL/GenBank/DDBJ whole genome shotgun (WGS) entry which is preliminary data.</text>
</comment>
<dbReference type="EMBL" id="JBDJAW010000193">
    <property type="protein sequence ID" value="MEN3541419.1"/>
    <property type="molecule type" value="Genomic_DNA"/>
</dbReference>
<reference evidence="1 2" key="1">
    <citation type="submission" date="2024-05" db="EMBL/GenBank/DDBJ databases">
        <title>Microbispora sp.ZYX-F-249.</title>
        <authorList>
            <person name="Xie H."/>
        </authorList>
    </citation>
    <scope>NUCLEOTIDE SEQUENCE [LARGE SCALE GENOMIC DNA]</scope>
    <source>
        <strain evidence="1 2">ZYX-F-249</strain>
    </source>
</reference>
<dbReference type="Gene3D" id="1.25.40.10">
    <property type="entry name" value="Tetratricopeptide repeat domain"/>
    <property type="match status" value="1"/>
</dbReference>